<dbReference type="InterPro" id="IPR003280">
    <property type="entry name" value="2pore_dom_K_chnl"/>
</dbReference>
<sequence>MIGGFIIMYLETGSITEKETPFWWAIVTMTTVGYGDFSPTTPEGRLFAVFIMFAGIALVSLLTASISSIYVAKRIREDKGLEKVNISDHIVLCGWNKNAESIIDSLRNLSESDSLHLILVNEIHEDIVNHLRNKYKDVDLYFVAGDFTSEEILKRASIEEAHTVIIIPNIDDEKIGSPDEKTIFATLTIKSMSSSVRVVAYLMQRENLTHIRRANVDEVVLSDDFGAYMLASHVMDPGIPQTTKGLLNANSEERLRRVDIPSQFVGRPFDDLFDYFRSTNGWILVGLYSEEENLGIGEVLSADSSALDAFIERKLNEGGISLQEESKVTTVINPKSNFLIEEGQRAIVIP</sequence>
<organism evidence="10">
    <name type="scientific">marine metagenome</name>
    <dbReference type="NCBI Taxonomy" id="408172"/>
    <lineage>
        <taxon>unclassified sequences</taxon>
        <taxon>metagenomes</taxon>
        <taxon>ecological metagenomes</taxon>
    </lineage>
</organism>
<dbReference type="Pfam" id="PF07885">
    <property type="entry name" value="Ion_trans_2"/>
    <property type="match status" value="1"/>
</dbReference>
<evidence type="ECO:0000256" key="6">
    <source>
        <dbReference type="ARBA" id="ARBA00023136"/>
    </source>
</evidence>
<comment type="subcellular location">
    <subcellularLocation>
        <location evidence="1">Cell membrane</location>
        <topology evidence="1">Multi-pass membrane protein</topology>
    </subcellularLocation>
</comment>
<dbReference type="Pfam" id="PF02254">
    <property type="entry name" value="TrkA_N"/>
    <property type="match status" value="1"/>
</dbReference>
<proteinExistence type="predicted"/>
<dbReference type="InterPro" id="IPR013099">
    <property type="entry name" value="K_chnl_dom"/>
</dbReference>
<dbReference type="PRINTS" id="PR01333">
    <property type="entry name" value="2POREKCHANEL"/>
</dbReference>
<evidence type="ECO:0000256" key="4">
    <source>
        <dbReference type="ARBA" id="ARBA00022989"/>
    </source>
</evidence>
<name>A0A381NKD0_9ZZZZ</name>
<evidence type="ECO:0000313" key="10">
    <source>
        <dbReference type="EMBL" id="SUZ54990.1"/>
    </source>
</evidence>
<evidence type="ECO:0000259" key="9">
    <source>
        <dbReference type="PROSITE" id="PS51201"/>
    </source>
</evidence>
<dbReference type="PRINTS" id="PR00169">
    <property type="entry name" value="KCHANNEL"/>
</dbReference>
<reference evidence="10" key="1">
    <citation type="submission" date="2018-05" db="EMBL/GenBank/DDBJ databases">
        <authorList>
            <person name="Lanie J.A."/>
            <person name="Ng W.-L."/>
            <person name="Kazmierczak K.M."/>
            <person name="Andrzejewski T.M."/>
            <person name="Davidsen T.M."/>
            <person name="Wayne K.J."/>
            <person name="Tettelin H."/>
            <person name="Glass J.I."/>
            <person name="Rusch D."/>
            <person name="Podicherti R."/>
            <person name="Tsui H.-C.T."/>
            <person name="Winkler M.E."/>
        </authorList>
    </citation>
    <scope>NUCLEOTIDE SEQUENCE</scope>
</reference>
<dbReference type="SUPFAM" id="SSF51735">
    <property type="entry name" value="NAD(P)-binding Rossmann-fold domains"/>
    <property type="match status" value="1"/>
</dbReference>
<dbReference type="Gene3D" id="3.40.50.720">
    <property type="entry name" value="NAD(P)-binding Rossmann-like Domain"/>
    <property type="match status" value="1"/>
</dbReference>
<gene>
    <name evidence="10" type="ORF">METZ01_LOCUS7844</name>
</gene>
<dbReference type="InterPro" id="IPR003148">
    <property type="entry name" value="RCK_N"/>
</dbReference>
<dbReference type="InterPro" id="IPR050721">
    <property type="entry name" value="Trk_Ktr_HKT_K-transport"/>
</dbReference>
<evidence type="ECO:0000256" key="7">
    <source>
        <dbReference type="ARBA" id="ARBA00023303"/>
    </source>
</evidence>
<keyword evidence="7" id="KW-0407">Ion channel</keyword>
<dbReference type="Gene3D" id="1.20.5.110">
    <property type="match status" value="1"/>
</dbReference>
<dbReference type="AlphaFoldDB" id="A0A381NKD0"/>
<keyword evidence="3 8" id="KW-0812">Transmembrane</keyword>
<dbReference type="EMBL" id="UINC01000421">
    <property type="protein sequence ID" value="SUZ54990.1"/>
    <property type="molecule type" value="Genomic_DNA"/>
</dbReference>
<evidence type="ECO:0000256" key="1">
    <source>
        <dbReference type="ARBA" id="ARBA00004651"/>
    </source>
</evidence>
<evidence type="ECO:0000256" key="3">
    <source>
        <dbReference type="ARBA" id="ARBA00022692"/>
    </source>
</evidence>
<evidence type="ECO:0000256" key="2">
    <source>
        <dbReference type="ARBA" id="ARBA00022448"/>
    </source>
</evidence>
<dbReference type="SUPFAM" id="SSF81324">
    <property type="entry name" value="Voltage-gated potassium channels"/>
    <property type="match status" value="1"/>
</dbReference>
<keyword evidence="2" id="KW-0813">Transport</keyword>
<feature type="transmembrane region" description="Helical" evidence="8">
    <location>
        <begin position="46"/>
        <end position="72"/>
    </location>
</feature>
<dbReference type="PROSITE" id="PS51201">
    <property type="entry name" value="RCK_N"/>
    <property type="match status" value="1"/>
</dbReference>
<dbReference type="Gene3D" id="1.10.287.70">
    <property type="match status" value="1"/>
</dbReference>
<dbReference type="PANTHER" id="PTHR43833:SF9">
    <property type="entry name" value="POTASSIUM CHANNEL PROTEIN YUGO-RELATED"/>
    <property type="match status" value="1"/>
</dbReference>
<evidence type="ECO:0000256" key="8">
    <source>
        <dbReference type="SAM" id="Phobius"/>
    </source>
</evidence>
<dbReference type="GO" id="GO:0005267">
    <property type="term" value="F:potassium channel activity"/>
    <property type="evidence" value="ECO:0007669"/>
    <property type="project" value="InterPro"/>
</dbReference>
<dbReference type="PANTHER" id="PTHR43833">
    <property type="entry name" value="POTASSIUM CHANNEL PROTEIN 2-RELATED-RELATED"/>
    <property type="match status" value="1"/>
</dbReference>
<dbReference type="GO" id="GO:0005886">
    <property type="term" value="C:plasma membrane"/>
    <property type="evidence" value="ECO:0007669"/>
    <property type="project" value="UniProtKB-SubCell"/>
</dbReference>
<accession>A0A381NKD0</accession>
<protein>
    <recommendedName>
        <fullName evidence="9">RCK N-terminal domain-containing protein</fullName>
    </recommendedName>
</protein>
<keyword evidence="4 8" id="KW-1133">Transmembrane helix</keyword>
<keyword evidence="6 8" id="KW-0472">Membrane</keyword>
<feature type="domain" description="RCK N-terminal" evidence="9">
    <location>
        <begin position="87"/>
        <end position="220"/>
    </location>
</feature>
<keyword evidence="5" id="KW-0406">Ion transport</keyword>
<evidence type="ECO:0000256" key="5">
    <source>
        <dbReference type="ARBA" id="ARBA00023065"/>
    </source>
</evidence>
<dbReference type="InterPro" id="IPR036291">
    <property type="entry name" value="NAD(P)-bd_dom_sf"/>
</dbReference>